<proteinExistence type="predicted"/>
<feature type="transmembrane region" description="Helical" evidence="1">
    <location>
        <begin position="88"/>
        <end position="108"/>
    </location>
</feature>
<sequence length="189" mass="21615">MPENFTLPESSKILEQISAKKAIGLIAGLSIVAVLFLFWLIYFKEGAEAPVPWIKNLSAVNAGLNFLSTIFLVLAFREIKRRDFQKHMRFNLAAFVTSSLFLVSYVVYHHFLGDTKFMGEGFIRPVYFFILITHIVLSVFVVPLVLSSFYFALSGKFSTHKKVSRWTFPIWLYVSVTGVLVFLMLKTWG</sequence>
<name>A0A9X2RF19_9BACT</name>
<feature type="transmembrane region" description="Helical" evidence="1">
    <location>
        <begin position="128"/>
        <end position="153"/>
    </location>
</feature>
<keyword evidence="1" id="KW-0812">Transmembrane</keyword>
<evidence type="ECO:0000313" key="3">
    <source>
        <dbReference type="Proteomes" id="UP001139125"/>
    </source>
</evidence>
<comment type="caution">
    <text evidence="2">The sequence shown here is derived from an EMBL/GenBank/DDBJ whole genome shotgun (WGS) entry which is preliminary data.</text>
</comment>
<protein>
    <submittedName>
        <fullName evidence="2">DUF420 domain-containing protein</fullName>
    </submittedName>
</protein>
<evidence type="ECO:0000256" key="1">
    <source>
        <dbReference type="SAM" id="Phobius"/>
    </source>
</evidence>
<dbReference type="InterPro" id="IPR007352">
    <property type="entry name" value="DUF420"/>
</dbReference>
<keyword evidence="3" id="KW-1185">Reference proteome</keyword>
<evidence type="ECO:0000313" key="2">
    <source>
        <dbReference type="EMBL" id="MCP9290533.1"/>
    </source>
</evidence>
<accession>A0A9X2RF19</accession>
<dbReference type="PANTHER" id="PTHR37692">
    <property type="entry name" value="HYPOTHETICAL MEMBRANE SPANNING PROTEIN"/>
    <property type="match status" value="1"/>
</dbReference>
<feature type="transmembrane region" description="Helical" evidence="1">
    <location>
        <begin position="165"/>
        <end position="185"/>
    </location>
</feature>
<keyword evidence="1" id="KW-0472">Membrane</keyword>
<dbReference type="AlphaFoldDB" id="A0A9X2RF19"/>
<dbReference type="Pfam" id="PF04238">
    <property type="entry name" value="DUF420"/>
    <property type="match status" value="1"/>
</dbReference>
<dbReference type="EMBL" id="JANDBC010000001">
    <property type="protein sequence ID" value="MCP9290533.1"/>
    <property type="molecule type" value="Genomic_DNA"/>
</dbReference>
<reference evidence="2" key="1">
    <citation type="submission" date="2022-06" db="EMBL/GenBank/DDBJ databases">
        <title>Gracilimonas sp. CAU 1638 isolated from sea sediment.</title>
        <authorList>
            <person name="Kim W."/>
        </authorList>
    </citation>
    <scope>NUCLEOTIDE SEQUENCE</scope>
    <source>
        <strain evidence="2">CAU 1638</strain>
    </source>
</reference>
<feature type="transmembrane region" description="Helical" evidence="1">
    <location>
        <begin position="54"/>
        <end position="76"/>
    </location>
</feature>
<feature type="transmembrane region" description="Helical" evidence="1">
    <location>
        <begin position="22"/>
        <end position="42"/>
    </location>
</feature>
<organism evidence="2 3">
    <name type="scientific">Gracilimonas sediminicola</name>
    <dbReference type="NCBI Taxonomy" id="2952158"/>
    <lineage>
        <taxon>Bacteria</taxon>
        <taxon>Pseudomonadati</taxon>
        <taxon>Balneolota</taxon>
        <taxon>Balneolia</taxon>
        <taxon>Balneolales</taxon>
        <taxon>Balneolaceae</taxon>
        <taxon>Gracilimonas</taxon>
    </lineage>
</organism>
<dbReference type="Proteomes" id="UP001139125">
    <property type="component" value="Unassembled WGS sequence"/>
</dbReference>
<gene>
    <name evidence="2" type="ORF">NM125_02925</name>
</gene>
<keyword evidence="1" id="KW-1133">Transmembrane helix</keyword>
<dbReference type="PANTHER" id="PTHR37692:SF1">
    <property type="entry name" value="DUF420 DOMAIN-CONTAINING PROTEIN"/>
    <property type="match status" value="1"/>
</dbReference>
<dbReference type="RefSeq" id="WP_255132695.1">
    <property type="nucleotide sequence ID" value="NZ_JANDBC010000001.1"/>
</dbReference>